<feature type="domain" description="Tr-type G" evidence="9">
    <location>
        <begin position="51"/>
        <end position="234"/>
    </location>
</feature>
<dbReference type="EMBL" id="GGMR01015194">
    <property type="protein sequence ID" value="MBY27813.1"/>
    <property type="molecule type" value="Transcribed_RNA"/>
</dbReference>
<dbReference type="InterPro" id="IPR006297">
    <property type="entry name" value="EF-4"/>
</dbReference>
<comment type="catalytic activity">
    <reaction evidence="8">
        <text>GTP + H2O = GDP + phosphate + H(+)</text>
        <dbReference type="Rhea" id="RHEA:19669"/>
        <dbReference type="ChEBI" id="CHEBI:15377"/>
        <dbReference type="ChEBI" id="CHEBI:15378"/>
        <dbReference type="ChEBI" id="CHEBI:37565"/>
        <dbReference type="ChEBI" id="CHEBI:43474"/>
        <dbReference type="ChEBI" id="CHEBI:58189"/>
        <dbReference type="EC" id="3.6.5.n1"/>
    </reaction>
</comment>
<accession>A0A2S2PEE0</accession>
<dbReference type="NCBIfam" id="TIGR01393">
    <property type="entry name" value="lepA"/>
    <property type="match status" value="1"/>
</dbReference>
<evidence type="ECO:0000256" key="6">
    <source>
        <dbReference type="ARBA" id="ARBA00023134"/>
    </source>
</evidence>
<dbReference type="InterPro" id="IPR038363">
    <property type="entry name" value="LepA_C_sf"/>
</dbReference>
<dbReference type="CDD" id="cd03699">
    <property type="entry name" value="EF4_II"/>
    <property type="match status" value="1"/>
</dbReference>
<dbReference type="HAMAP" id="MF_00071">
    <property type="entry name" value="LepA"/>
    <property type="match status" value="1"/>
</dbReference>
<proteinExistence type="inferred from homology"/>
<keyword evidence="2 8" id="KW-0547">Nucleotide-binding</keyword>
<dbReference type="CDD" id="cd01890">
    <property type="entry name" value="LepA"/>
    <property type="match status" value="1"/>
</dbReference>
<dbReference type="GO" id="GO:0097177">
    <property type="term" value="F:mitochondrial ribosome binding"/>
    <property type="evidence" value="ECO:0007669"/>
    <property type="project" value="TreeGrafter"/>
</dbReference>
<dbReference type="EC" id="3.6.5.n1" evidence="8"/>
<dbReference type="InterPro" id="IPR035654">
    <property type="entry name" value="LepA_IV"/>
</dbReference>
<dbReference type="InterPro" id="IPR000795">
    <property type="entry name" value="T_Tr_GTP-bd_dom"/>
</dbReference>
<dbReference type="Pfam" id="PF00009">
    <property type="entry name" value="GTP_EFTU"/>
    <property type="match status" value="1"/>
</dbReference>
<dbReference type="CDD" id="cd16260">
    <property type="entry name" value="EF4_III"/>
    <property type="match status" value="1"/>
</dbReference>
<keyword evidence="4 8" id="KW-0378">Hydrolase</keyword>
<comment type="function">
    <text evidence="8">Promotes mitochondrial protein synthesis. May act as a fidelity factor of the translation reaction, by catalyzing a one-codon backward translocation of tRNAs on improperly translocated ribosomes. Binds to mitochondrial ribosomes in a GTP-dependent manner.</text>
</comment>
<dbReference type="PANTHER" id="PTHR43512:SF7">
    <property type="entry name" value="TRANSLATION FACTOR GUF1, MITOCHONDRIAL"/>
    <property type="match status" value="1"/>
</dbReference>
<dbReference type="InterPro" id="IPR000640">
    <property type="entry name" value="EFG_V-like"/>
</dbReference>
<dbReference type="PROSITE" id="PS51722">
    <property type="entry name" value="G_TR_2"/>
    <property type="match status" value="1"/>
</dbReference>
<comment type="similarity">
    <text evidence="1">Belongs to the TRAFAC class translation factor GTPase superfamily. Classic translation factor GTPase family. LepA subfamily.</text>
</comment>
<evidence type="ECO:0000256" key="5">
    <source>
        <dbReference type="ARBA" id="ARBA00023128"/>
    </source>
</evidence>
<dbReference type="GO" id="GO:0003924">
    <property type="term" value="F:GTPase activity"/>
    <property type="evidence" value="ECO:0007669"/>
    <property type="project" value="UniProtKB-UniRule"/>
</dbReference>
<keyword evidence="3 8" id="KW-0999">Mitochondrion inner membrane</keyword>
<reference evidence="10" key="1">
    <citation type="submission" date="2018-04" db="EMBL/GenBank/DDBJ databases">
        <title>Transcriptome of Schizaphis graminum biotype I.</title>
        <authorList>
            <person name="Scully E.D."/>
            <person name="Geib S.M."/>
            <person name="Palmer N.A."/>
            <person name="Koch K."/>
            <person name="Bradshaw J."/>
            <person name="Heng-Moss T."/>
            <person name="Sarath G."/>
        </authorList>
    </citation>
    <scope>NUCLEOTIDE SEQUENCE</scope>
</reference>
<dbReference type="SUPFAM" id="SSF54980">
    <property type="entry name" value="EF-G C-terminal domain-like"/>
    <property type="match status" value="2"/>
</dbReference>
<dbReference type="InterPro" id="IPR013842">
    <property type="entry name" value="LepA_CTD"/>
</dbReference>
<evidence type="ECO:0000256" key="7">
    <source>
        <dbReference type="ARBA" id="ARBA00023136"/>
    </source>
</evidence>
<sequence length="692" mass="77744">MKVIFRILRPYGRFKKYEGSSSFLFTSYRRYSENTEGKSETPLKYQNIPSENIRNFSIIAHVDHGKSTLADRLLELTNTICIEEGKAQVLDRLQVEKERGITVKAQTASLFYKSKIDDQIYLLNLIDTPGHVDFSNEVSRSLSVCQGVILLVDANQGVQAQTVANFYLAFCQNLIIVPVLNKVDLKNANPEKVEEQLRVLFDIEPETVLRISAKQGTGVEDLLESIVTRLPPPVANRQASFKALIFDSWFDKYRGAVVLIYVQDGCVKEGDIITTVYSQTTYTVKNVGILRPTEFNTGTLVGGQVGFLTCNIRSAKEAHIGDTIHLKDEPVEPFPGFKPAQPMVFAGLFPMDQSLHMEMRSALERLTLNDSAVSITTESSPALGLGWRLGFLGLLHLDVFNQRLEQEYNAQAIMTAPSVTYRAKVTSKKLIEKYGSDEFCFSNPMDFPDPTFTVALYEPFILGTIITPDEYLGGVLSLCMEKRGVQKSSTNIDNTRIMIQCYFPLNEIVIDFHDTLKSITSGFGSFSYEDHGYELSNLVKLNILLNGNVVEELGTIVHSSKAVSLGRKMVLKLVDMVPRQMFQIAIQASVKGKIIARETLKAYRKMVLKLVDMVPRQMFQIAIQASVKGKIIARETLKAYRKDVTSKLCGKRGGDITRKMKLLKQQSDAKKKMKMVGNIEIPRDTFINVLKR</sequence>
<dbReference type="AlphaFoldDB" id="A0A2S2PEE0"/>
<organism evidence="10">
    <name type="scientific">Schizaphis graminum</name>
    <name type="common">Green bug aphid</name>
    <dbReference type="NCBI Taxonomy" id="13262"/>
    <lineage>
        <taxon>Eukaryota</taxon>
        <taxon>Metazoa</taxon>
        <taxon>Ecdysozoa</taxon>
        <taxon>Arthropoda</taxon>
        <taxon>Hexapoda</taxon>
        <taxon>Insecta</taxon>
        <taxon>Pterygota</taxon>
        <taxon>Neoptera</taxon>
        <taxon>Paraneoptera</taxon>
        <taxon>Hemiptera</taxon>
        <taxon>Sternorrhyncha</taxon>
        <taxon>Aphidomorpha</taxon>
        <taxon>Aphidoidea</taxon>
        <taxon>Aphididae</taxon>
        <taxon>Aphidini</taxon>
        <taxon>Schizaphis</taxon>
    </lineage>
</organism>
<keyword evidence="5 8" id="KW-0496">Mitochondrion</keyword>
<dbReference type="FunFam" id="2.40.30.10:FF:000015">
    <property type="entry name" value="Translation factor GUF1, mitochondrial"/>
    <property type="match status" value="1"/>
</dbReference>
<evidence type="ECO:0000313" key="10">
    <source>
        <dbReference type="EMBL" id="MBY27813.1"/>
    </source>
</evidence>
<evidence type="ECO:0000256" key="8">
    <source>
        <dbReference type="HAMAP-Rule" id="MF_03137"/>
    </source>
</evidence>
<name>A0A2S2PEE0_SCHGA</name>
<dbReference type="GO" id="GO:0006412">
    <property type="term" value="P:translation"/>
    <property type="evidence" value="ECO:0007669"/>
    <property type="project" value="UniProtKB-KW"/>
</dbReference>
<protein>
    <recommendedName>
        <fullName evidence="8">Translation factor GUF1 homolog, mitochondrial</fullName>
        <ecNumber evidence="8">3.6.5.n1</ecNumber>
    </recommendedName>
    <alternativeName>
        <fullName evidence="8">Elongation factor 4 homolog</fullName>
        <shortName evidence="8">EF-4</shortName>
    </alternativeName>
    <alternativeName>
        <fullName evidence="8">GTPase GUF1 homolog</fullName>
    </alternativeName>
    <alternativeName>
        <fullName evidence="8">Ribosomal back-translocase</fullName>
    </alternativeName>
</protein>
<dbReference type="Gene3D" id="3.30.70.240">
    <property type="match status" value="1"/>
</dbReference>
<dbReference type="FunFam" id="3.40.50.300:FF:000078">
    <property type="entry name" value="Elongation factor 4"/>
    <property type="match status" value="1"/>
</dbReference>
<dbReference type="Pfam" id="PF00679">
    <property type="entry name" value="EFG_C"/>
    <property type="match status" value="1"/>
</dbReference>
<dbReference type="GO" id="GO:0045727">
    <property type="term" value="P:positive regulation of translation"/>
    <property type="evidence" value="ECO:0007669"/>
    <property type="project" value="UniProtKB-UniRule"/>
</dbReference>
<dbReference type="GO" id="GO:0005759">
    <property type="term" value="C:mitochondrial matrix"/>
    <property type="evidence" value="ECO:0007669"/>
    <property type="project" value="UniProtKB-UniRule"/>
</dbReference>
<dbReference type="FunFam" id="3.30.70.870:FF:000004">
    <property type="entry name" value="Translation factor GUF1, mitochondrial"/>
    <property type="match status" value="1"/>
</dbReference>
<keyword evidence="7 8" id="KW-0472">Membrane</keyword>
<dbReference type="Gene3D" id="3.40.50.300">
    <property type="entry name" value="P-loop containing nucleotide triphosphate hydrolases"/>
    <property type="match status" value="1"/>
</dbReference>
<dbReference type="SUPFAM" id="SSF52540">
    <property type="entry name" value="P-loop containing nucleoside triphosphate hydrolases"/>
    <property type="match status" value="1"/>
</dbReference>
<dbReference type="InterPro" id="IPR027417">
    <property type="entry name" value="P-loop_NTPase"/>
</dbReference>
<dbReference type="GO" id="GO:0005525">
    <property type="term" value="F:GTP binding"/>
    <property type="evidence" value="ECO:0007669"/>
    <property type="project" value="UniProtKB-UniRule"/>
</dbReference>
<dbReference type="FunFam" id="3.30.70.2570:FF:000001">
    <property type="entry name" value="Translation factor GUF1, mitochondrial"/>
    <property type="match status" value="1"/>
</dbReference>
<dbReference type="InterPro" id="IPR035647">
    <property type="entry name" value="EFG_III/V"/>
</dbReference>
<feature type="binding site" evidence="8">
    <location>
        <begin position="127"/>
        <end position="131"/>
    </location>
    <ligand>
        <name>GTP</name>
        <dbReference type="ChEBI" id="CHEBI:37565"/>
    </ligand>
</feature>
<dbReference type="PROSITE" id="PS00301">
    <property type="entry name" value="G_TR_1"/>
    <property type="match status" value="1"/>
</dbReference>
<keyword evidence="6 8" id="KW-0342">GTP-binding</keyword>
<dbReference type="Gene3D" id="3.30.70.2570">
    <property type="entry name" value="Elongation factor 4, C-terminal domain"/>
    <property type="match status" value="2"/>
</dbReference>
<dbReference type="Gene3D" id="3.30.70.870">
    <property type="entry name" value="Elongation Factor G (Translational Gtpase), domain 3"/>
    <property type="match status" value="1"/>
</dbReference>
<comment type="subcellular location">
    <subcellularLocation>
        <location evidence="8">Mitochondrion inner membrane</location>
        <topology evidence="8">Peripheral membrane protein</topology>
        <orientation evidence="8">Matrix side</orientation>
    </subcellularLocation>
</comment>
<dbReference type="PRINTS" id="PR00315">
    <property type="entry name" value="ELONGATNFCT"/>
</dbReference>
<dbReference type="InterPro" id="IPR005225">
    <property type="entry name" value="Small_GTP-bd"/>
</dbReference>
<dbReference type="NCBIfam" id="TIGR00231">
    <property type="entry name" value="small_GTP"/>
    <property type="match status" value="1"/>
</dbReference>
<evidence type="ECO:0000256" key="1">
    <source>
        <dbReference type="ARBA" id="ARBA00005454"/>
    </source>
</evidence>
<dbReference type="InterPro" id="IPR031157">
    <property type="entry name" value="G_TR_CS"/>
</dbReference>
<evidence type="ECO:0000256" key="2">
    <source>
        <dbReference type="ARBA" id="ARBA00022741"/>
    </source>
</evidence>
<dbReference type="Pfam" id="PF06421">
    <property type="entry name" value="LepA_C"/>
    <property type="match status" value="1"/>
</dbReference>
<dbReference type="CDD" id="cd03709">
    <property type="entry name" value="lepA_C"/>
    <property type="match status" value="1"/>
</dbReference>
<dbReference type="GO" id="GO:0005743">
    <property type="term" value="C:mitochondrial inner membrane"/>
    <property type="evidence" value="ECO:0007669"/>
    <property type="project" value="UniProtKB-SubCell"/>
</dbReference>
<dbReference type="Gene3D" id="2.40.30.10">
    <property type="entry name" value="Translation factors"/>
    <property type="match status" value="1"/>
</dbReference>
<keyword evidence="8" id="KW-0648">Protein biosynthesis</keyword>
<gene>
    <name evidence="10" type="ORF">g.17545</name>
</gene>
<evidence type="ECO:0000256" key="4">
    <source>
        <dbReference type="ARBA" id="ARBA00022801"/>
    </source>
</evidence>
<dbReference type="FunFam" id="3.30.70.240:FF:000007">
    <property type="entry name" value="Translation factor GUF1, mitochondrial"/>
    <property type="match status" value="1"/>
</dbReference>
<comment type="similarity">
    <text evidence="8">Belongs to the GTP-binding elongation factor family. LepA subfamily.</text>
</comment>
<evidence type="ECO:0000259" key="9">
    <source>
        <dbReference type="PROSITE" id="PS51722"/>
    </source>
</evidence>
<feature type="binding site" evidence="8">
    <location>
        <begin position="181"/>
        <end position="184"/>
    </location>
    <ligand>
        <name>GTP</name>
        <dbReference type="ChEBI" id="CHEBI:37565"/>
    </ligand>
</feature>
<feature type="binding site" evidence="8">
    <location>
        <begin position="60"/>
        <end position="67"/>
    </location>
    <ligand>
        <name>GTP</name>
        <dbReference type="ChEBI" id="CHEBI:37565"/>
    </ligand>
</feature>
<evidence type="ECO:0000256" key="3">
    <source>
        <dbReference type="ARBA" id="ARBA00022792"/>
    </source>
</evidence>
<dbReference type="PANTHER" id="PTHR43512">
    <property type="entry name" value="TRANSLATION FACTOR GUF1-RELATED"/>
    <property type="match status" value="1"/>
</dbReference>